<accession>A0A0S2DII3</accession>
<dbReference type="Proteomes" id="UP000061569">
    <property type="component" value="Chromosome"/>
</dbReference>
<dbReference type="InterPro" id="IPR047838">
    <property type="entry name" value="STM4013-like"/>
</dbReference>
<dbReference type="PATRIC" id="fig|69.6.peg.2831"/>
<name>A0A0S2DII3_LYSEN</name>
<proteinExistence type="predicted"/>
<dbReference type="AlphaFoldDB" id="A0A0S2DII3"/>
<dbReference type="SUPFAM" id="SSF53649">
    <property type="entry name" value="Alkaline phosphatase-like"/>
    <property type="match status" value="1"/>
</dbReference>
<dbReference type="KEGG" id="lez:GLE_2869"/>
<dbReference type="NCBIfam" id="NF038075">
    <property type="entry name" value="fam_STM4013"/>
    <property type="match status" value="1"/>
</dbReference>
<sequence>MPESAARYDNPDMRAVVGRRDLLLVTLDTLRFDAAQECFARGELPVLARCLHAHGWERRHTPGSFTYAAHAAFFAGFLPTPARPGPHPRLFALDFEGSETTAAGTHVFRDRADIVSGLRDAGYRTICIGGVGFFNKRNPLGSQFPGLFDESHWHPGLGVTAPDSTERQVALACERLGSEELRDRRCFVFVNVSALHQPNRHYLPGADADGYASHRAALRYVDAALAPLLDALRARGGAFAIVCSDHGTAYGEDGFHGHRLAHDTVMTVPYAHFFLDP</sequence>
<dbReference type="STRING" id="69.GLE_2869"/>
<dbReference type="EMBL" id="CP013140">
    <property type="protein sequence ID" value="ALN58217.1"/>
    <property type="molecule type" value="Genomic_DNA"/>
</dbReference>
<dbReference type="OrthoDB" id="9803751at2"/>
<dbReference type="InterPro" id="IPR017850">
    <property type="entry name" value="Alkaline_phosphatase_core_sf"/>
</dbReference>
<organism evidence="1 2">
    <name type="scientific">Lysobacter enzymogenes</name>
    <dbReference type="NCBI Taxonomy" id="69"/>
    <lineage>
        <taxon>Bacteria</taxon>
        <taxon>Pseudomonadati</taxon>
        <taxon>Pseudomonadota</taxon>
        <taxon>Gammaproteobacteria</taxon>
        <taxon>Lysobacterales</taxon>
        <taxon>Lysobacteraceae</taxon>
        <taxon>Lysobacter</taxon>
    </lineage>
</organism>
<dbReference type="RefSeq" id="WP_057947873.1">
    <property type="nucleotide sequence ID" value="NZ_CP067396.1"/>
</dbReference>
<evidence type="ECO:0000313" key="1">
    <source>
        <dbReference type="EMBL" id="ALN58217.1"/>
    </source>
</evidence>
<reference evidence="1 2" key="1">
    <citation type="submission" date="2015-11" db="EMBL/GenBank/DDBJ databases">
        <title>Genome sequences of Lysobacter enzymogenes strain C3 and Lysobacter antibioticus ATCC 29479.</title>
        <authorList>
            <person name="Kobayashi D.Y."/>
        </authorList>
    </citation>
    <scope>NUCLEOTIDE SEQUENCE [LARGE SCALE GENOMIC DNA]</scope>
    <source>
        <strain evidence="1 2">C3</strain>
    </source>
</reference>
<dbReference type="Gene3D" id="3.40.720.10">
    <property type="entry name" value="Alkaline Phosphatase, subunit A"/>
    <property type="match status" value="1"/>
</dbReference>
<protein>
    <submittedName>
        <fullName evidence="1">CalU4</fullName>
    </submittedName>
</protein>
<gene>
    <name evidence="1" type="ORF">GLE_2869</name>
</gene>
<evidence type="ECO:0000313" key="2">
    <source>
        <dbReference type="Proteomes" id="UP000061569"/>
    </source>
</evidence>